<proteinExistence type="predicted"/>
<accession>A0ABN1WEH0</accession>
<dbReference type="Proteomes" id="UP001500653">
    <property type="component" value="Unassembled WGS sequence"/>
</dbReference>
<evidence type="ECO:0000313" key="2">
    <source>
        <dbReference type="Proteomes" id="UP001500653"/>
    </source>
</evidence>
<reference evidence="1 2" key="1">
    <citation type="journal article" date="2019" name="Int. J. Syst. Evol. Microbiol.">
        <title>The Global Catalogue of Microorganisms (GCM) 10K type strain sequencing project: providing services to taxonomists for standard genome sequencing and annotation.</title>
        <authorList>
            <consortium name="The Broad Institute Genomics Platform"/>
            <consortium name="The Broad Institute Genome Sequencing Center for Infectious Disease"/>
            <person name="Wu L."/>
            <person name="Ma J."/>
        </authorList>
    </citation>
    <scope>NUCLEOTIDE SEQUENCE [LARGE SCALE GENOMIC DNA]</scope>
    <source>
        <strain evidence="1 2">JCM 13023</strain>
    </source>
</reference>
<dbReference type="InterPro" id="IPR011009">
    <property type="entry name" value="Kinase-like_dom_sf"/>
</dbReference>
<protein>
    <recommendedName>
        <fullName evidence="3">Aminoglycoside phosphotransferase domain-containing protein</fullName>
    </recommendedName>
</protein>
<name>A0ABN1WEH0_9PSEU</name>
<gene>
    <name evidence="1" type="ORF">GCM10009676_37510</name>
</gene>
<sequence length="274" mass="30625">MQEVLGDVSSTAEIMGAMSDFLATVATVDEETFVEAVADGDARARMLRNEVAANQYLQPHAPRLRWTFERHDWVVAGFEQVAGRHADLSPGSPDVPAAVGVLRVVSERQAAGPVAEKPLVTPWRRTAPWHQLAERPDGLDEWERQNRGLLLDQERRSHKYLAEGDRVVHADLHMLNILVYGDTARFVDWGWVASGPGWVDPTLLTVRLVAAGHDCDAAERWAAYCPTWRAADRDAVTAFAVEVLGMWRLRGHFPKLIYAAQRYAQYRVAGATYE</sequence>
<organism evidence="1 2">
    <name type="scientific">Prauserella halophila</name>
    <dbReference type="NCBI Taxonomy" id="185641"/>
    <lineage>
        <taxon>Bacteria</taxon>
        <taxon>Bacillati</taxon>
        <taxon>Actinomycetota</taxon>
        <taxon>Actinomycetes</taxon>
        <taxon>Pseudonocardiales</taxon>
        <taxon>Pseudonocardiaceae</taxon>
        <taxon>Prauserella</taxon>
    </lineage>
</organism>
<dbReference type="EMBL" id="BAAALN010000016">
    <property type="protein sequence ID" value="GAA1247796.1"/>
    <property type="molecule type" value="Genomic_DNA"/>
</dbReference>
<comment type="caution">
    <text evidence="1">The sequence shown here is derived from an EMBL/GenBank/DDBJ whole genome shotgun (WGS) entry which is preliminary data.</text>
</comment>
<evidence type="ECO:0008006" key="3">
    <source>
        <dbReference type="Google" id="ProtNLM"/>
    </source>
</evidence>
<evidence type="ECO:0000313" key="1">
    <source>
        <dbReference type="EMBL" id="GAA1247796.1"/>
    </source>
</evidence>
<keyword evidence="2" id="KW-1185">Reference proteome</keyword>
<dbReference type="SUPFAM" id="SSF56112">
    <property type="entry name" value="Protein kinase-like (PK-like)"/>
    <property type="match status" value="1"/>
</dbReference>